<protein>
    <submittedName>
        <fullName evidence="1">Uncharacterized protein</fullName>
    </submittedName>
</protein>
<dbReference type="Proteomes" id="UP001597368">
    <property type="component" value="Unassembled WGS sequence"/>
</dbReference>
<accession>A0ABW4T9G3</accession>
<dbReference type="RefSeq" id="WP_379580743.1">
    <property type="nucleotide sequence ID" value="NZ_JBHUFV010000068.1"/>
</dbReference>
<organism evidence="1 2">
    <name type="scientific">Nonomuraea mangrovi</name>
    <dbReference type="NCBI Taxonomy" id="2316207"/>
    <lineage>
        <taxon>Bacteria</taxon>
        <taxon>Bacillati</taxon>
        <taxon>Actinomycetota</taxon>
        <taxon>Actinomycetes</taxon>
        <taxon>Streptosporangiales</taxon>
        <taxon>Streptosporangiaceae</taxon>
        <taxon>Nonomuraea</taxon>
    </lineage>
</organism>
<name>A0ABW4T9G3_9ACTN</name>
<evidence type="ECO:0000313" key="1">
    <source>
        <dbReference type="EMBL" id="MFD1938657.1"/>
    </source>
</evidence>
<keyword evidence="2" id="KW-1185">Reference proteome</keyword>
<reference evidence="2" key="1">
    <citation type="journal article" date="2019" name="Int. J. Syst. Evol. Microbiol.">
        <title>The Global Catalogue of Microorganisms (GCM) 10K type strain sequencing project: providing services to taxonomists for standard genome sequencing and annotation.</title>
        <authorList>
            <consortium name="The Broad Institute Genomics Platform"/>
            <consortium name="The Broad Institute Genome Sequencing Center for Infectious Disease"/>
            <person name="Wu L."/>
            <person name="Ma J."/>
        </authorList>
    </citation>
    <scope>NUCLEOTIDE SEQUENCE [LARGE SCALE GENOMIC DNA]</scope>
    <source>
        <strain evidence="2">ICMP 6774ER</strain>
    </source>
</reference>
<proteinExistence type="predicted"/>
<evidence type="ECO:0000313" key="2">
    <source>
        <dbReference type="Proteomes" id="UP001597368"/>
    </source>
</evidence>
<gene>
    <name evidence="1" type="ORF">ACFSKW_45025</name>
</gene>
<sequence>MRGRLLIEEDQQFLDRAGDAVGLVGDRGVAGVHPLDGGVQSPSTGAGAWR</sequence>
<dbReference type="EMBL" id="JBHUFV010000068">
    <property type="protein sequence ID" value="MFD1938657.1"/>
    <property type="molecule type" value="Genomic_DNA"/>
</dbReference>
<comment type="caution">
    <text evidence="1">The sequence shown here is derived from an EMBL/GenBank/DDBJ whole genome shotgun (WGS) entry which is preliminary data.</text>
</comment>